<keyword evidence="2" id="KW-1185">Reference proteome</keyword>
<proteinExistence type="predicted"/>
<dbReference type="EMBL" id="BMLK01000003">
    <property type="protein sequence ID" value="GGN43707.1"/>
    <property type="molecule type" value="Genomic_DNA"/>
</dbReference>
<evidence type="ECO:0000313" key="1">
    <source>
        <dbReference type="EMBL" id="GGN43707.1"/>
    </source>
</evidence>
<gene>
    <name evidence="1" type="ORF">GCM10011349_08150</name>
</gene>
<name>A0ABQ2JDT8_9SPHN</name>
<dbReference type="InterPro" id="IPR021251">
    <property type="entry name" value="DUF2793"/>
</dbReference>
<dbReference type="Pfam" id="PF10983">
    <property type="entry name" value="DUF2793"/>
    <property type="match status" value="1"/>
</dbReference>
<evidence type="ECO:0000313" key="2">
    <source>
        <dbReference type="Proteomes" id="UP000605099"/>
    </source>
</evidence>
<reference evidence="2" key="1">
    <citation type="journal article" date="2019" name="Int. J. Syst. Evol. Microbiol.">
        <title>The Global Catalogue of Microorganisms (GCM) 10K type strain sequencing project: providing services to taxonomists for standard genome sequencing and annotation.</title>
        <authorList>
            <consortium name="The Broad Institute Genomics Platform"/>
            <consortium name="The Broad Institute Genome Sequencing Center for Infectious Disease"/>
            <person name="Wu L."/>
            <person name="Ma J."/>
        </authorList>
    </citation>
    <scope>NUCLEOTIDE SEQUENCE [LARGE SCALE GENOMIC DNA]</scope>
    <source>
        <strain evidence="2">CGMCC 1.6784</strain>
    </source>
</reference>
<protein>
    <recommendedName>
        <fullName evidence="3">DUF2793 domain-containing protein</fullName>
    </recommendedName>
</protein>
<organism evidence="1 2">
    <name type="scientific">Novosphingobium indicum</name>
    <dbReference type="NCBI Taxonomy" id="462949"/>
    <lineage>
        <taxon>Bacteria</taxon>
        <taxon>Pseudomonadati</taxon>
        <taxon>Pseudomonadota</taxon>
        <taxon>Alphaproteobacteria</taxon>
        <taxon>Sphingomonadales</taxon>
        <taxon>Sphingomonadaceae</taxon>
        <taxon>Novosphingobium</taxon>
    </lineage>
</organism>
<dbReference type="RefSeq" id="WP_188818410.1">
    <property type="nucleotide sequence ID" value="NZ_BMLK01000003.1"/>
</dbReference>
<comment type="caution">
    <text evidence="1">The sequence shown here is derived from an EMBL/GenBank/DDBJ whole genome shotgun (WGS) entry which is preliminary data.</text>
</comment>
<accession>A0ABQ2JDT8</accession>
<evidence type="ECO:0008006" key="3">
    <source>
        <dbReference type="Google" id="ProtNLM"/>
    </source>
</evidence>
<sequence length="152" mass="16112">MPDPVTFDSASARFGLPFLYSGQAQKEVFVNEAFSTTDTLLHCKVEDEAGSPPAEAAEGQTWLVAPGATGDWSGQDGSLACFRAGGWTFIPPCDGLRIFNAASGQENLFFGLWRKASVPLEPLDGTTVDVEARATISSLIAALRVVGVFPTQ</sequence>
<dbReference type="Proteomes" id="UP000605099">
    <property type="component" value="Unassembled WGS sequence"/>
</dbReference>